<dbReference type="GO" id="GO:0006412">
    <property type="term" value="P:translation"/>
    <property type="evidence" value="ECO:0007669"/>
    <property type="project" value="InterPro"/>
</dbReference>
<keyword evidence="3" id="KW-0687">Ribonucleoprotein</keyword>
<dbReference type="GeneID" id="30035451"/>
<dbReference type="PANTHER" id="PTHR11994">
    <property type="entry name" value="60S RIBOSOMAL PROTEIN L11-RELATED"/>
    <property type="match status" value="1"/>
</dbReference>
<dbReference type="InterPro" id="IPR031310">
    <property type="entry name" value="Ribosomal_uL5_N"/>
</dbReference>
<dbReference type="SUPFAM" id="SSF55282">
    <property type="entry name" value="RL5-like"/>
    <property type="match status" value="1"/>
</dbReference>
<evidence type="ECO:0000256" key="3">
    <source>
        <dbReference type="ARBA" id="ARBA00023274"/>
    </source>
</evidence>
<organism evidence="7 8">
    <name type="scientific">Sugiyamaella lignohabitans</name>
    <dbReference type="NCBI Taxonomy" id="796027"/>
    <lineage>
        <taxon>Eukaryota</taxon>
        <taxon>Fungi</taxon>
        <taxon>Dikarya</taxon>
        <taxon>Ascomycota</taxon>
        <taxon>Saccharomycotina</taxon>
        <taxon>Dipodascomycetes</taxon>
        <taxon>Dipodascales</taxon>
        <taxon>Trichomonascaceae</taxon>
        <taxon>Sugiyamaella</taxon>
    </lineage>
</organism>
<evidence type="ECO:0000256" key="1">
    <source>
        <dbReference type="ARBA" id="ARBA00008553"/>
    </source>
</evidence>
<evidence type="ECO:0000313" key="7">
    <source>
        <dbReference type="EMBL" id="ANB12106.1"/>
    </source>
</evidence>
<accession>A0A167CU34</accession>
<keyword evidence="2 7" id="KW-0689">Ribosomal protein</keyword>
<evidence type="ECO:0000256" key="4">
    <source>
        <dbReference type="SAM" id="MobiDB-lite"/>
    </source>
</evidence>
<dbReference type="InterPro" id="IPR002132">
    <property type="entry name" value="Ribosomal_uL5"/>
</dbReference>
<evidence type="ECO:0000256" key="2">
    <source>
        <dbReference type="ARBA" id="ARBA00022980"/>
    </source>
</evidence>
<evidence type="ECO:0000259" key="6">
    <source>
        <dbReference type="Pfam" id="PF00673"/>
    </source>
</evidence>
<evidence type="ECO:0000313" key="8">
    <source>
        <dbReference type="Proteomes" id="UP000189580"/>
    </source>
</evidence>
<evidence type="ECO:0000259" key="5">
    <source>
        <dbReference type="Pfam" id="PF00281"/>
    </source>
</evidence>
<name>A0A167CU34_9ASCO</name>
<gene>
    <name evidence="7" type="primary">MRPL7</name>
    <name evidence="7" type="ORF">AWJ20_343</name>
</gene>
<proteinExistence type="inferred from homology"/>
<protein>
    <submittedName>
        <fullName evidence="7">Mitochondrial 54S ribosomal protein YmL7/YmL5</fullName>
    </submittedName>
</protein>
<dbReference type="GO" id="GO:1990904">
    <property type="term" value="C:ribonucleoprotein complex"/>
    <property type="evidence" value="ECO:0007669"/>
    <property type="project" value="UniProtKB-KW"/>
</dbReference>
<dbReference type="Gene3D" id="3.30.1440.10">
    <property type="match status" value="1"/>
</dbReference>
<dbReference type="RefSeq" id="XP_018734583.1">
    <property type="nucleotide sequence ID" value="XM_018880444.1"/>
</dbReference>
<dbReference type="OrthoDB" id="539541at2759"/>
<dbReference type="Pfam" id="PF00673">
    <property type="entry name" value="Ribosomal_L5_C"/>
    <property type="match status" value="1"/>
</dbReference>
<keyword evidence="8" id="KW-1185">Reference proteome</keyword>
<dbReference type="Pfam" id="PF00281">
    <property type="entry name" value="Ribosomal_L5"/>
    <property type="match status" value="1"/>
</dbReference>
<dbReference type="GO" id="GO:0005840">
    <property type="term" value="C:ribosome"/>
    <property type="evidence" value="ECO:0007669"/>
    <property type="project" value="UniProtKB-KW"/>
</dbReference>
<dbReference type="Proteomes" id="UP000189580">
    <property type="component" value="Chromosome a"/>
</dbReference>
<reference evidence="7 8" key="1">
    <citation type="submission" date="2016-02" db="EMBL/GenBank/DDBJ databases">
        <title>Complete genome sequence and transcriptome regulation of the pentose utilising yeast Sugiyamaella lignohabitans.</title>
        <authorList>
            <person name="Bellasio M."/>
            <person name="Peymann A."/>
            <person name="Valli M."/>
            <person name="Sipitzky M."/>
            <person name="Graf A."/>
            <person name="Sauer M."/>
            <person name="Marx H."/>
            <person name="Mattanovich D."/>
        </authorList>
    </citation>
    <scope>NUCLEOTIDE SEQUENCE [LARGE SCALE GENOMIC DNA]</scope>
    <source>
        <strain evidence="7 8">CBS 10342</strain>
    </source>
</reference>
<dbReference type="InterPro" id="IPR031309">
    <property type="entry name" value="Ribosomal_uL5_C"/>
</dbReference>
<sequence>MFKRAFHTTVPTAGKPGVSIVHPVHHTVKFKKAQVSERYRELLTPKSSILSAGFRPLVVSPDRVRDHHYNTIQSDLLLINYMHGAEDKKGIKMREWDGSSPYHLNRAPRPPRGRSRATKDIKVRDWSNVPEIVGVSLNCFVPEAKEVSDIAVAAKLQLQQITGVKARTVYSRSNVPTWRLRPGMAMGAKVHLVGRPMNQFLYTLTEIVLPRSKTFTGVSNSAGDTTGNITVGISADDARSFPEIEGNIEQWATTFGFDITIHTTAQVDPDARTLLSAYGFLFKGEEKFPSRM</sequence>
<feature type="region of interest" description="Disordered" evidence="4">
    <location>
        <begin position="97"/>
        <end position="118"/>
    </location>
</feature>
<dbReference type="EMBL" id="CP014501">
    <property type="protein sequence ID" value="ANB12106.1"/>
    <property type="molecule type" value="Genomic_DNA"/>
</dbReference>
<dbReference type="AlphaFoldDB" id="A0A167CU34"/>
<comment type="similarity">
    <text evidence="1">Belongs to the universal ribosomal protein uL5 family.</text>
</comment>
<feature type="domain" description="Large ribosomal subunit protein uL5 C-terminal" evidence="6">
    <location>
        <begin position="186"/>
        <end position="282"/>
    </location>
</feature>
<dbReference type="KEGG" id="slb:AWJ20_343"/>
<dbReference type="InterPro" id="IPR022803">
    <property type="entry name" value="Ribosomal_uL5_dom_sf"/>
</dbReference>
<feature type="domain" description="Large ribosomal subunit protein uL5 N-terminal" evidence="5">
    <location>
        <begin position="128"/>
        <end position="181"/>
    </location>
</feature>
<dbReference type="GO" id="GO:0003735">
    <property type="term" value="F:structural constituent of ribosome"/>
    <property type="evidence" value="ECO:0007669"/>
    <property type="project" value="InterPro"/>
</dbReference>